<dbReference type="SMART" id="SM00382">
    <property type="entry name" value="AAA"/>
    <property type="match status" value="1"/>
</dbReference>
<evidence type="ECO:0000313" key="2">
    <source>
        <dbReference type="EMBL" id="GAW03110.1"/>
    </source>
</evidence>
<dbReference type="GO" id="GO:0005524">
    <property type="term" value="F:ATP binding"/>
    <property type="evidence" value="ECO:0007669"/>
    <property type="project" value="InterPro"/>
</dbReference>
<dbReference type="GO" id="GO:0016887">
    <property type="term" value="F:ATP hydrolysis activity"/>
    <property type="evidence" value="ECO:0007669"/>
    <property type="project" value="InterPro"/>
</dbReference>
<organism evidence="2 3">
    <name type="scientific">Lentinula edodes</name>
    <name type="common">Shiitake mushroom</name>
    <name type="synonym">Lentinus edodes</name>
    <dbReference type="NCBI Taxonomy" id="5353"/>
    <lineage>
        <taxon>Eukaryota</taxon>
        <taxon>Fungi</taxon>
        <taxon>Dikarya</taxon>
        <taxon>Basidiomycota</taxon>
        <taxon>Agaricomycotina</taxon>
        <taxon>Agaricomycetes</taxon>
        <taxon>Agaricomycetidae</taxon>
        <taxon>Agaricales</taxon>
        <taxon>Marasmiineae</taxon>
        <taxon>Omphalotaceae</taxon>
        <taxon>Lentinula</taxon>
    </lineage>
</organism>
<dbReference type="PROSITE" id="PS01129">
    <property type="entry name" value="PSI_RLU"/>
    <property type="match status" value="1"/>
</dbReference>
<dbReference type="GO" id="GO:0009982">
    <property type="term" value="F:pseudouridine synthase activity"/>
    <property type="evidence" value="ECO:0007669"/>
    <property type="project" value="InterPro"/>
</dbReference>
<dbReference type="InterPro" id="IPR020103">
    <property type="entry name" value="PsdUridine_synth_cat_dom_sf"/>
</dbReference>
<dbReference type="InterPro" id="IPR003593">
    <property type="entry name" value="AAA+_ATPase"/>
</dbReference>
<dbReference type="EMBL" id="BDGU01000127">
    <property type="protein sequence ID" value="GAW03110.1"/>
    <property type="molecule type" value="Genomic_DNA"/>
</dbReference>
<dbReference type="Pfam" id="PF00004">
    <property type="entry name" value="AAA"/>
    <property type="match status" value="1"/>
</dbReference>
<dbReference type="InterPro" id="IPR027417">
    <property type="entry name" value="P-loop_NTPase"/>
</dbReference>
<dbReference type="PANTHER" id="PTHR46411">
    <property type="entry name" value="FAMILY ATPASE, PUTATIVE-RELATED"/>
    <property type="match status" value="1"/>
</dbReference>
<dbReference type="SUPFAM" id="SSF52540">
    <property type="entry name" value="P-loop containing nucleoside triphosphate hydrolases"/>
    <property type="match status" value="1"/>
</dbReference>
<reference evidence="2 3" key="2">
    <citation type="submission" date="2017-02" db="EMBL/GenBank/DDBJ databases">
        <title>A genome survey and senescence transcriptome analysis in Lentinula edodes.</title>
        <authorList>
            <person name="Sakamoto Y."/>
            <person name="Nakade K."/>
            <person name="Sato S."/>
            <person name="Yoshida Y."/>
            <person name="Miyazaki K."/>
            <person name="Natsume S."/>
            <person name="Konno N."/>
        </authorList>
    </citation>
    <scope>NUCLEOTIDE SEQUENCE [LARGE SCALE GENOMIC DNA]</scope>
    <source>
        <strain evidence="2 3">NBRC 111202</strain>
    </source>
</reference>
<dbReference type="PANTHER" id="PTHR46411:SF3">
    <property type="entry name" value="AAA+ ATPASE DOMAIN-CONTAINING PROTEIN"/>
    <property type="match status" value="1"/>
</dbReference>
<dbReference type="Gene3D" id="3.30.2350.10">
    <property type="entry name" value="Pseudouridine synthase"/>
    <property type="match status" value="1"/>
</dbReference>
<dbReference type="Gene3D" id="3.40.50.300">
    <property type="entry name" value="P-loop containing nucleotide triphosphate hydrolases"/>
    <property type="match status" value="1"/>
</dbReference>
<reference evidence="2 3" key="1">
    <citation type="submission" date="2016-08" db="EMBL/GenBank/DDBJ databases">
        <authorList>
            <consortium name="Lentinula edodes genome sequencing consortium"/>
            <person name="Sakamoto Y."/>
            <person name="Nakade K."/>
            <person name="Sato S."/>
            <person name="Yoshida Y."/>
            <person name="Miyazaki K."/>
            <person name="Natsume S."/>
            <person name="Konno N."/>
        </authorList>
    </citation>
    <scope>NUCLEOTIDE SEQUENCE [LARGE SCALE GENOMIC DNA]</scope>
    <source>
        <strain evidence="2 3">NBRC 111202</strain>
    </source>
</reference>
<protein>
    <submittedName>
        <fullName evidence="2">Aaa family</fullName>
    </submittedName>
</protein>
<keyword evidence="3" id="KW-1185">Reference proteome</keyword>
<dbReference type="SUPFAM" id="SSF55120">
    <property type="entry name" value="Pseudouridine synthase"/>
    <property type="match status" value="1"/>
</dbReference>
<dbReference type="GO" id="GO:0003723">
    <property type="term" value="F:RNA binding"/>
    <property type="evidence" value="ECO:0007669"/>
    <property type="project" value="InterPro"/>
</dbReference>
<proteinExistence type="predicted"/>
<dbReference type="InterPro" id="IPR006224">
    <property type="entry name" value="PsdUridine_synth_RluA-like_CS"/>
</dbReference>
<dbReference type="CDD" id="cd19481">
    <property type="entry name" value="RecA-like_protease"/>
    <property type="match status" value="1"/>
</dbReference>
<feature type="domain" description="AAA+ ATPase" evidence="1">
    <location>
        <begin position="140"/>
        <end position="267"/>
    </location>
</feature>
<evidence type="ECO:0000259" key="1">
    <source>
        <dbReference type="SMART" id="SM00382"/>
    </source>
</evidence>
<name>A0A1Q3E7B1_LENED</name>
<dbReference type="InterPro" id="IPR006145">
    <property type="entry name" value="PsdUridine_synth_RsuA/RluA"/>
</dbReference>
<dbReference type="GO" id="GO:0001522">
    <property type="term" value="P:pseudouridine synthesis"/>
    <property type="evidence" value="ECO:0007669"/>
    <property type="project" value="InterPro"/>
</dbReference>
<dbReference type="STRING" id="5353.A0A1Q3E7B1"/>
<dbReference type="Proteomes" id="UP000188533">
    <property type="component" value="Unassembled WGS sequence"/>
</dbReference>
<gene>
    <name evidence="2" type="ORF">LENED_004805</name>
</gene>
<sequence length="635" mass="72029">MNDYTYHEISGPVIQERITQQEEVKWYKINSYGRVMIDPVAFRRFEPNRKFNSSVYRRLDRSVITDEQFMICNPVVYGFCFGIKKWGGFAMDRLQDIEWSDDLFNFLVLGQKQKMLISALVRQHVTDDNQFDDFVQGKGKGLVGLLSGRPGCGKTLTAEAIAEKTHRALYVVSAGELGTHPKEVDERLTLILQLAQTWHAVLLLDEAEVFLQRRDFTDLARNALVSIFLRQLEYYHGVLILTTNMINHIDPAFESRIHFSIQYPDLDFDARKLIWKTFFTKVMDQSNFISPEDLDRLAGYQLNGRQIKNMVGSAQAIALDRNAPLTVEHVDTVLDVVNSWNSESSMSSEHLLDVGSIFRNSLSLELNRILYIDRAFVVVNKPPNFVTQYPGDGQTDAVAELVGKIPSCPSSTKLYPVHRLDKGTTGCLVFARSPDHAHAFSRQLRQHTVHKTYHALVNTSYSPTLTAKIGSGSIRVGMTLKDGRPHLSQSESARETSTDWQVIGWSDDIALVKLRLRTGMKHQLRVHMSDVLQAPILGDIQHTGTRPCTVPVPNGRLFLHASEISFHRYRRTGKPKRVDLTVKAPLPLDYMELCIRNKIEVPSNLGEGGLFIDGQPMQEVEDLDGFWACRQDTIP</sequence>
<dbReference type="CDD" id="cd02869">
    <property type="entry name" value="PseudoU_synth_RluA_like"/>
    <property type="match status" value="1"/>
</dbReference>
<comment type="caution">
    <text evidence="2">The sequence shown here is derived from an EMBL/GenBank/DDBJ whole genome shotgun (WGS) entry which is preliminary data.</text>
</comment>
<evidence type="ECO:0000313" key="3">
    <source>
        <dbReference type="Proteomes" id="UP000188533"/>
    </source>
</evidence>
<dbReference type="InterPro" id="IPR003959">
    <property type="entry name" value="ATPase_AAA_core"/>
</dbReference>
<accession>A0A1Q3E7B1</accession>
<dbReference type="AlphaFoldDB" id="A0A1Q3E7B1"/>
<dbReference type="Pfam" id="PF00849">
    <property type="entry name" value="PseudoU_synth_2"/>
    <property type="match status" value="1"/>
</dbReference>